<evidence type="ECO:0000313" key="1">
    <source>
        <dbReference type="EMBL" id="KKP43671.1"/>
    </source>
</evidence>
<accession>A0A0F9ZXJ3</accession>
<organism evidence="1 2">
    <name type="scientific">candidate division WS6 bacterium GW2011_GWC1_33_20</name>
    <dbReference type="NCBI Taxonomy" id="1619089"/>
    <lineage>
        <taxon>Bacteria</taxon>
        <taxon>Candidatus Dojkabacteria</taxon>
    </lineage>
</organism>
<gene>
    <name evidence="1" type="ORF">UR34_C0012G0023</name>
</gene>
<evidence type="ECO:0000313" key="2">
    <source>
        <dbReference type="Proteomes" id="UP000034302"/>
    </source>
</evidence>
<dbReference type="EMBL" id="LBOV01000012">
    <property type="protein sequence ID" value="KKP43671.1"/>
    <property type="molecule type" value="Genomic_DNA"/>
</dbReference>
<proteinExistence type="predicted"/>
<reference evidence="1 2" key="1">
    <citation type="journal article" date="2015" name="Nature">
        <title>rRNA introns, odd ribosomes, and small enigmatic genomes across a large radiation of phyla.</title>
        <authorList>
            <person name="Brown C.T."/>
            <person name="Hug L.A."/>
            <person name="Thomas B.C."/>
            <person name="Sharon I."/>
            <person name="Castelle C.J."/>
            <person name="Singh A."/>
            <person name="Wilkins M.J."/>
            <person name="Williams K.H."/>
            <person name="Banfield J.F."/>
        </authorList>
    </citation>
    <scope>NUCLEOTIDE SEQUENCE [LARGE SCALE GENOMIC DNA]</scope>
</reference>
<dbReference type="AlphaFoldDB" id="A0A0F9ZXJ3"/>
<comment type="caution">
    <text evidence="1">The sequence shown here is derived from an EMBL/GenBank/DDBJ whole genome shotgun (WGS) entry which is preliminary data.</text>
</comment>
<name>A0A0F9ZXJ3_9BACT</name>
<dbReference type="Proteomes" id="UP000034302">
    <property type="component" value="Unassembled WGS sequence"/>
</dbReference>
<protein>
    <submittedName>
        <fullName evidence="1">Uncharacterized protein</fullName>
    </submittedName>
</protein>
<sequence>MMMDNNQNSGNTITKYVITGTDLKQFKANDYKTNKVVPKKSKQKNSTGLTRAMDALKLNNPFKGV</sequence>